<comment type="caution">
    <text evidence="1">The sequence shown here is derived from an EMBL/GenBank/DDBJ whole genome shotgun (WGS) entry which is preliminary data.</text>
</comment>
<organism evidence="1">
    <name type="scientific">mine drainage metagenome</name>
    <dbReference type="NCBI Taxonomy" id="410659"/>
    <lineage>
        <taxon>unclassified sequences</taxon>
        <taxon>metagenomes</taxon>
        <taxon>ecological metagenomes</taxon>
    </lineage>
</organism>
<protein>
    <submittedName>
        <fullName evidence="1">Uncharacterized protein</fullName>
    </submittedName>
</protein>
<proteinExistence type="predicted"/>
<accession>A0A1J5TKW4</accession>
<dbReference type="EMBL" id="MLJW01000006">
    <property type="protein sequence ID" value="OIR16824.1"/>
    <property type="molecule type" value="Genomic_DNA"/>
</dbReference>
<reference evidence="1" key="1">
    <citation type="submission" date="2016-10" db="EMBL/GenBank/DDBJ databases">
        <title>Sequence of Gallionella enrichment culture.</title>
        <authorList>
            <person name="Poehlein A."/>
            <person name="Muehling M."/>
            <person name="Daniel R."/>
        </authorList>
    </citation>
    <scope>NUCLEOTIDE SEQUENCE</scope>
</reference>
<name>A0A1J5TKW4_9ZZZZ</name>
<evidence type="ECO:0000313" key="1">
    <source>
        <dbReference type="EMBL" id="OIR16824.1"/>
    </source>
</evidence>
<gene>
    <name evidence="1" type="ORF">GALL_26440</name>
</gene>
<dbReference type="AlphaFoldDB" id="A0A1J5TKW4"/>
<sequence length="175" mass="19294">MSVPSVKEASLNLIQFFQPIVVSPTYGEVVSESKKTKPLYNLVGGRRTLQLIAEQCSRDARICAVLLEDNSFDKKTMEALDVLNSILLRRPNDASMALLAFGLLEDAEFREAVSTILDANRVEDVATLLGKSKATVHRMVSADLRNRLRKRSNASHQDSDASLGEALDLGSNKYL</sequence>